<evidence type="ECO:0000313" key="3">
    <source>
        <dbReference type="Proteomes" id="UP000631114"/>
    </source>
</evidence>
<name>A0A835I8M5_9MAGN</name>
<keyword evidence="1" id="KW-1133">Transmembrane helix</keyword>
<comment type="caution">
    <text evidence="2">The sequence shown here is derived from an EMBL/GenBank/DDBJ whole genome shotgun (WGS) entry which is preliminary data.</text>
</comment>
<keyword evidence="3" id="KW-1185">Reference proteome</keyword>
<dbReference type="AlphaFoldDB" id="A0A835I8M5"/>
<feature type="transmembrane region" description="Helical" evidence="1">
    <location>
        <begin position="17"/>
        <end position="36"/>
    </location>
</feature>
<organism evidence="2 3">
    <name type="scientific">Coptis chinensis</name>
    <dbReference type="NCBI Taxonomy" id="261450"/>
    <lineage>
        <taxon>Eukaryota</taxon>
        <taxon>Viridiplantae</taxon>
        <taxon>Streptophyta</taxon>
        <taxon>Embryophyta</taxon>
        <taxon>Tracheophyta</taxon>
        <taxon>Spermatophyta</taxon>
        <taxon>Magnoliopsida</taxon>
        <taxon>Ranunculales</taxon>
        <taxon>Ranunculaceae</taxon>
        <taxon>Coptidoideae</taxon>
        <taxon>Coptis</taxon>
    </lineage>
</organism>
<gene>
    <name evidence="2" type="ORF">IFM89_029731</name>
</gene>
<sequence length="122" mass="13791">MMFHIQIAETHEEVLRYLPMSGIIGLILWWEMFFILDNETIPLLPTQRNTTSLRYTVHARKGDYNEVDDRPAHASRSAVFATRGGAPGGNRKAFASALDEHKLTFTRLSYQLGFLPLSIGLA</sequence>
<proteinExistence type="predicted"/>
<keyword evidence="1" id="KW-0812">Transmembrane</keyword>
<dbReference type="EMBL" id="JADFTS010000004">
    <property type="protein sequence ID" value="KAF9611293.1"/>
    <property type="molecule type" value="Genomic_DNA"/>
</dbReference>
<keyword evidence="1" id="KW-0472">Membrane</keyword>
<dbReference type="PANTHER" id="PTHR33269">
    <property type="entry name" value="NADH-UBIQUINONE OXIDOREDUCTASE CHAIN 6"/>
    <property type="match status" value="1"/>
</dbReference>
<evidence type="ECO:0000313" key="2">
    <source>
        <dbReference type="EMBL" id="KAF9611293.1"/>
    </source>
</evidence>
<protein>
    <submittedName>
        <fullName evidence="2">Uncharacterized protein</fullName>
    </submittedName>
</protein>
<dbReference type="Proteomes" id="UP000631114">
    <property type="component" value="Unassembled WGS sequence"/>
</dbReference>
<reference evidence="2 3" key="1">
    <citation type="submission" date="2020-10" db="EMBL/GenBank/DDBJ databases">
        <title>The Coptis chinensis genome and diversification of protoberbering-type alkaloids.</title>
        <authorList>
            <person name="Wang B."/>
            <person name="Shu S."/>
            <person name="Song C."/>
            <person name="Liu Y."/>
        </authorList>
    </citation>
    <scope>NUCLEOTIDE SEQUENCE [LARGE SCALE GENOMIC DNA]</scope>
    <source>
        <strain evidence="2">HL-2020</strain>
        <tissue evidence="2">Leaf</tissue>
    </source>
</reference>
<accession>A0A835I8M5</accession>
<dbReference type="PANTHER" id="PTHR33269:SF17">
    <property type="entry name" value="NADH-UBIQUINONE OXIDOREDUCTASE CHAIN 6"/>
    <property type="match status" value="1"/>
</dbReference>
<evidence type="ECO:0000256" key="1">
    <source>
        <dbReference type="SAM" id="Phobius"/>
    </source>
</evidence>
<dbReference type="OrthoDB" id="1914986at2759"/>